<comment type="caution">
    <text evidence="1">The sequence shown here is derived from an EMBL/GenBank/DDBJ whole genome shotgun (WGS) entry which is preliminary data.</text>
</comment>
<reference evidence="1" key="1">
    <citation type="submission" date="2023-01" db="EMBL/GenBank/DDBJ databases">
        <authorList>
            <person name="Van Ghelder C."/>
            <person name="Rancurel C."/>
        </authorList>
    </citation>
    <scope>NUCLEOTIDE SEQUENCE</scope>
    <source>
        <strain evidence="1">CNCM I-4278</strain>
    </source>
</reference>
<dbReference type="AlphaFoldDB" id="A0A9W4XVV5"/>
<name>A0A9W4XVV5_9PLEO</name>
<protein>
    <submittedName>
        <fullName evidence="1">Uncharacterized protein</fullName>
    </submittedName>
</protein>
<sequence>MDNFFLFTLDRPIYHGTDFNHPPTYNLVEKPLVSKGPKQITMSQINCTNNDLVPSSTPHLSYTESSHEVETFQGSVFDIEDILARLDGRKPADGLVNPTELTVGINNHRLPIGVRRILRGNAASLPPDLALPYHPVFSTAPSPNVDLRLMGDVEITSIEMIVFFSNHYRWKDWGLRLWNAGWTFSPLVRLIFEVRKCSDEIKNMQSVLSKTTFKHLGDARGNPRSPYTTYTCKQWTPPNATNLIDYYVRDIAVGVSREDFPTGKDAGLLTQTLQHLFDHQHDPEVMELKLSGLEQFIHKMKFTKTDGEIDDKASCLSRHGCGGMMAMNGVWRTQCYLNTR</sequence>
<keyword evidence="2" id="KW-1185">Reference proteome</keyword>
<dbReference type="Proteomes" id="UP001152607">
    <property type="component" value="Unassembled WGS sequence"/>
</dbReference>
<gene>
    <name evidence="1" type="ORF">PDIGIT_LOCUS13070</name>
</gene>
<evidence type="ECO:0000313" key="2">
    <source>
        <dbReference type="Proteomes" id="UP001152607"/>
    </source>
</evidence>
<dbReference type="OrthoDB" id="3800698at2759"/>
<dbReference type="EMBL" id="CAOQHR010000009">
    <property type="protein sequence ID" value="CAI6339906.1"/>
    <property type="molecule type" value="Genomic_DNA"/>
</dbReference>
<proteinExistence type="predicted"/>
<organism evidence="1 2">
    <name type="scientific">Periconia digitata</name>
    <dbReference type="NCBI Taxonomy" id="1303443"/>
    <lineage>
        <taxon>Eukaryota</taxon>
        <taxon>Fungi</taxon>
        <taxon>Dikarya</taxon>
        <taxon>Ascomycota</taxon>
        <taxon>Pezizomycotina</taxon>
        <taxon>Dothideomycetes</taxon>
        <taxon>Pleosporomycetidae</taxon>
        <taxon>Pleosporales</taxon>
        <taxon>Massarineae</taxon>
        <taxon>Periconiaceae</taxon>
        <taxon>Periconia</taxon>
    </lineage>
</organism>
<evidence type="ECO:0000313" key="1">
    <source>
        <dbReference type="EMBL" id="CAI6339906.1"/>
    </source>
</evidence>
<accession>A0A9W4XVV5</accession>